<dbReference type="FunFam" id="3.30.160.60:FF:000125">
    <property type="entry name" value="Putative zinc finger protein 143"/>
    <property type="match status" value="1"/>
</dbReference>
<dbReference type="PROSITE" id="PS50157">
    <property type="entry name" value="ZINC_FINGER_C2H2_2"/>
    <property type="match status" value="5"/>
</dbReference>
<evidence type="ECO:0000256" key="4">
    <source>
        <dbReference type="ARBA" id="ARBA00022833"/>
    </source>
</evidence>
<proteinExistence type="predicted"/>
<protein>
    <submittedName>
        <fullName evidence="8">Putative c2h2-type zn-finger protein</fullName>
    </submittedName>
</protein>
<organism evidence="9 10">
    <name type="scientific">Lutzomyia longipalpis</name>
    <name type="common">Sand fly</name>
    <dbReference type="NCBI Taxonomy" id="7200"/>
    <lineage>
        <taxon>Eukaryota</taxon>
        <taxon>Metazoa</taxon>
        <taxon>Ecdysozoa</taxon>
        <taxon>Arthropoda</taxon>
        <taxon>Hexapoda</taxon>
        <taxon>Insecta</taxon>
        <taxon>Pterygota</taxon>
        <taxon>Neoptera</taxon>
        <taxon>Endopterygota</taxon>
        <taxon>Diptera</taxon>
        <taxon>Nematocera</taxon>
        <taxon>Psychodoidea</taxon>
        <taxon>Psychodidae</taxon>
        <taxon>Lutzomyia</taxon>
        <taxon>Lutzomyia</taxon>
    </lineage>
</organism>
<dbReference type="SUPFAM" id="SSF57667">
    <property type="entry name" value="beta-beta-alpha zinc fingers"/>
    <property type="match status" value="4"/>
</dbReference>
<reference evidence="9" key="3">
    <citation type="submission" date="2020-05" db="UniProtKB">
        <authorList>
            <consortium name="EnsemblMetazoa"/>
        </authorList>
    </citation>
    <scope>IDENTIFICATION</scope>
    <source>
        <strain evidence="9">Jacobina</strain>
    </source>
</reference>
<dbReference type="EnsemblMetazoa" id="LLOJ005330-RA">
    <property type="protein sequence ID" value="LLOJ005330-PA"/>
    <property type="gene ID" value="LLOJ005330"/>
</dbReference>
<dbReference type="InterPro" id="IPR013087">
    <property type="entry name" value="Znf_C2H2_type"/>
</dbReference>
<evidence type="ECO:0000313" key="10">
    <source>
        <dbReference type="Proteomes" id="UP000092461"/>
    </source>
</evidence>
<feature type="region of interest" description="Disordered" evidence="6">
    <location>
        <begin position="192"/>
        <end position="221"/>
    </location>
</feature>
<keyword evidence="4" id="KW-0862">Zinc</keyword>
<evidence type="ECO:0000313" key="8">
    <source>
        <dbReference type="EMBL" id="MBC1169770.1"/>
    </source>
</evidence>
<dbReference type="GO" id="GO:0005634">
    <property type="term" value="C:nucleus"/>
    <property type="evidence" value="ECO:0007669"/>
    <property type="project" value="TreeGrafter"/>
</dbReference>
<dbReference type="PROSITE" id="PS00028">
    <property type="entry name" value="ZINC_FINGER_C2H2_1"/>
    <property type="match status" value="6"/>
</dbReference>
<evidence type="ECO:0000256" key="6">
    <source>
        <dbReference type="SAM" id="MobiDB-lite"/>
    </source>
</evidence>
<feature type="domain" description="C2H2-type" evidence="7">
    <location>
        <begin position="295"/>
        <end position="325"/>
    </location>
</feature>
<dbReference type="VEuPathDB" id="VectorBase:LLONM1_006511"/>
<evidence type="ECO:0000259" key="7">
    <source>
        <dbReference type="PROSITE" id="PS50157"/>
    </source>
</evidence>
<feature type="compositionally biased region" description="Basic and acidic residues" evidence="6">
    <location>
        <begin position="84"/>
        <end position="93"/>
    </location>
</feature>
<reference evidence="8" key="2">
    <citation type="journal article" date="2020" name="BMC">
        <title>Leishmania infection induces a limited differential gene expression in the sand fly midgut.</title>
        <authorList>
            <person name="Coutinho-Abreu I.V."/>
            <person name="Serafim T.D."/>
            <person name="Meneses C."/>
            <person name="Kamhawi S."/>
            <person name="Oliveira F."/>
            <person name="Valenzuela J.G."/>
        </authorList>
    </citation>
    <scope>NUCLEOTIDE SEQUENCE</scope>
    <source>
        <strain evidence="8">Jacobina</strain>
        <tissue evidence="8">Midgut</tissue>
    </source>
</reference>
<dbReference type="EMBL" id="GITU01001067">
    <property type="protein sequence ID" value="MBC1169770.1"/>
    <property type="molecule type" value="Transcribed_RNA"/>
</dbReference>
<name>A0A1B0CL43_LUTLO</name>
<evidence type="ECO:0000256" key="2">
    <source>
        <dbReference type="ARBA" id="ARBA00022737"/>
    </source>
</evidence>
<dbReference type="Pfam" id="PF00096">
    <property type="entry name" value="zf-C2H2"/>
    <property type="match status" value="3"/>
</dbReference>
<evidence type="ECO:0000313" key="9">
    <source>
        <dbReference type="EnsemblMetazoa" id="LLOJ005330-PA"/>
    </source>
</evidence>
<dbReference type="Gene3D" id="3.30.160.60">
    <property type="entry name" value="Classic Zinc Finger"/>
    <property type="match status" value="5"/>
</dbReference>
<dbReference type="PANTHER" id="PTHR24379:SF127">
    <property type="entry name" value="BLOODY FINGERS-RELATED"/>
    <property type="match status" value="1"/>
</dbReference>
<reference evidence="10" key="1">
    <citation type="submission" date="2012-05" db="EMBL/GenBank/DDBJ databases">
        <title>Whole Genome Assembly of Lutzomyia longipalpis.</title>
        <authorList>
            <person name="Richards S."/>
            <person name="Qu C."/>
            <person name="Dillon R."/>
            <person name="Worley K."/>
            <person name="Scherer S."/>
            <person name="Batterton M."/>
            <person name="Taylor A."/>
            <person name="Hawes A."/>
            <person name="Hernandez B."/>
            <person name="Kovar C."/>
            <person name="Mandapat C."/>
            <person name="Pham C."/>
            <person name="Qu C."/>
            <person name="Jing C."/>
            <person name="Bess C."/>
            <person name="Bandaranaike D."/>
            <person name="Ngo D."/>
            <person name="Ongeri F."/>
            <person name="Arias F."/>
            <person name="Lara F."/>
            <person name="Weissenberger G."/>
            <person name="Kamau G."/>
            <person name="Han H."/>
            <person name="Shen H."/>
            <person name="Dinh H."/>
            <person name="Khalil I."/>
            <person name="Jones J."/>
            <person name="Shafer J."/>
            <person name="Jayaseelan J."/>
            <person name="Quiroz J."/>
            <person name="Blankenburg K."/>
            <person name="Nguyen L."/>
            <person name="Jackson L."/>
            <person name="Francisco L."/>
            <person name="Tang L.-Y."/>
            <person name="Pu L.-L."/>
            <person name="Perales L."/>
            <person name="Lorensuhewa L."/>
            <person name="Munidasa M."/>
            <person name="Coyle M."/>
            <person name="Taylor M."/>
            <person name="Puazo M."/>
            <person name="Firestine M."/>
            <person name="Scheel M."/>
            <person name="Javaid M."/>
            <person name="Wang M."/>
            <person name="Li M."/>
            <person name="Tabassum N."/>
            <person name="Saada N."/>
            <person name="Osuji N."/>
            <person name="Aqrawi P."/>
            <person name="Fu Q."/>
            <person name="Thornton R."/>
            <person name="Raj R."/>
            <person name="Goodspeed R."/>
            <person name="Mata R."/>
            <person name="Najjar R."/>
            <person name="Gubbala S."/>
            <person name="Lee S."/>
            <person name="Denson S."/>
            <person name="Patil S."/>
            <person name="Macmil S."/>
            <person name="Qi S."/>
            <person name="Matskevitch T."/>
            <person name="Palculict T."/>
            <person name="Mathew T."/>
            <person name="Vee V."/>
            <person name="Velamala V."/>
            <person name="Korchina V."/>
            <person name="Cai W."/>
            <person name="Liu W."/>
            <person name="Dai W."/>
            <person name="Zou X."/>
            <person name="Zhu Y."/>
            <person name="Zhang Y."/>
            <person name="Wu Y.-Q."/>
            <person name="Xin Y."/>
            <person name="Nazarath L."/>
            <person name="Kovar C."/>
            <person name="Han Y."/>
            <person name="Muzny D."/>
            <person name="Gibbs R."/>
        </authorList>
    </citation>
    <scope>NUCLEOTIDE SEQUENCE [LARGE SCALE GENOMIC DNA]</scope>
    <source>
        <strain evidence="10">Jacobina</strain>
    </source>
</reference>
<dbReference type="GO" id="GO:0000977">
    <property type="term" value="F:RNA polymerase II transcription regulatory region sequence-specific DNA binding"/>
    <property type="evidence" value="ECO:0007669"/>
    <property type="project" value="TreeGrafter"/>
</dbReference>
<evidence type="ECO:0000256" key="1">
    <source>
        <dbReference type="ARBA" id="ARBA00022723"/>
    </source>
</evidence>
<feature type="domain" description="C2H2-type" evidence="7">
    <location>
        <begin position="567"/>
        <end position="594"/>
    </location>
</feature>
<sequence length="639" mass="75382">MPEVKLELFTLKQRVFLVKHFYQSLGDCRLVKSDYEAFYGASQTSRGSRDFQISEGTITALIDLFENTGSVLKTFQASQGSQENDQRWMRNENPEPAEMQEEEMIEGKAASEDYEDPLEDLDSFGQKENEEIEEESENQDVKECFKLPIIKQEIDFYDEIQENDDEDSQIEGQSFTDDNPEVIPKLETDIDEQTTAEENVEYRDDNTQEVPEADESGKQTCPTCEKKCKTLKGHKCFLLACIYCRMKFPRKNLQNHMNRNHRNKKLFKCEFCEKFFLRRDDLESHRRTHTKEKPYACRVEGCSERFQWRQALRRHKMTAHIRESNGVFNCTSCPATYHIREHLVMHIKRWHDLRVNNSSLEATIAHPESEESQPKEQKKRIKACPHCHESYSSSTEHKCLQGMAGAGLNEEERLLRSKDRPFVCSFRGCGKAFCWNQSLRRHQHTHRNDGNRFKCEFCHYFSYSKELLERHLAKIHKMPSNEAPGMYPSTSRELQGFSGEELQESRGDVQEINSSTIRDMNAWEFQLSGNQRNEHTELITCEYCQENFSKGEFLQHVEMEHRRRMKHICRVCGKEFRRLQNLQNHQKEHIQQENHQKAQKGLKEKQKIFTCRTCGKTCARKYDLKSHEKVHTDERPYLQ</sequence>
<dbReference type="PANTHER" id="PTHR24379">
    <property type="entry name" value="KRAB AND ZINC FINGER DOMAIN-CONTAINING"/>
    <property type="match status" value="1"/>
</dbReference>
<feature type="domain" description="C2H2-type" evidence="7">
    <location>
        <begin position="609"/>
        <end position="636"/>
    </location>
</feature>
<dbReference type="GO" id="GO:0000981">
    <property type="term" value="F:DNA-binding transcription factor activity, RNA polymerase II-specific"/>
    <property type="evidence" value="ECO:0007669"/>
    <property type="project" value="TreeGrafter"/>
</dbReference>
<keyword evidence="10" id="KW-1185">Reference proteome</keyword>
<feature type="domain" description="C2H2-type" evidence="7">
    <location>
        <begin position="422"/>
        <end position="451"/>
    </location>
</feature>
<dbReference type="VEuPathDB" id="VectorBase:LLOJ005330"/>
<keyword evidence="1" id="KW-0479">Metal-binding</keyword>
<dbReference type="AlphaFoldDB" id="A0A1B0CL43"/>
<dbReference type="InterPro" id="IPR036236">
    <property type="entry name" value="Znf_C2H2_sf"/>
</dbReference>
<dbReference type="GO" id="GO:0008270">
    <property type="term" value="F:zinc ion binding"/>
    <property type="evidence" value="ECO:0007669"/>
    <property type="project" value="UniProtKB-KW"/>
</dbReference>
<dbReference type="Proteomes" id="UP000092461">
    <property type="component" value="Unassembled WGS sequence"/>
</dbReference>
<keyword evidence="2" id="KW-0677">Repeat</keyword>
<accession>A0A1B0CL43</accession>
<feature type="region of interest" description="Disordered" evidence="6">
    <location>
        <begin position="77"/>
        <end position="98"/>
    </location>
</feature>
<dbReference type="SMART" id="SM00355">
    <property type="entry name" value="ZnF_C2H2"/>
    <property type="match status" value="9"/>
</dbReference>
<dbReference type="FunFam" id="3.30.160.60:FF:000446">
    <property type="entry name" value="Zinc finger protein"/>
    <property type="match status" value="2"/>
</dbReference>
<keyword evidence="3 5" id="KW-0863">Zinc-finger</keyword>
<evidence type="ECO:0000256" key="5">
    <source>
        <dbReference type="PROSITE-ProRule" id="PRU00042"/>
    </source>
</evidence>
<dbReference type="EMBL" id="AJWK01016888">
    <property type="status" value="NOT_ANNOTATED_CDS"/>
    <property type="molecule type" value="Genomic_DNA"/>
</dbReference>
<evidence type="ECO:0000256" key="3">
    <source>
        <dbReference type="ARBA" id="ARBA00022771"/>
    </source>
</evidence>
<feature type="domain" description="C2H2-type" evidence="7">
    <location>
        <begin position="267"/>
        <end position="294"/>
    </location>
</feature>